<feature type="transmembrane region" description="Helical" evidence="1">
    <location>
        <begin position="198"/>
        <end position="215"/>
    </location>
</feature>
<accession>A0AAP8NLT8</accession>
<gene>
    <name evidence="3" type="ORF">CXU09_04140</name>
</gene>
<dbReference type="PANTHER" id="PTHR23028:SF53">
    <property type="entry name" value="ACYL_TRANSF_3 DOMAIN-CONTAINING PROTEIN"/>
    <property type="match status" value="1"/>
</dbReference>
<keyword evidence="1" id="KW-0472">Membrane</keyword>
<feature type="transmembrane region" description="Helical" evidence="1">
    <location>
        <begin position="304"/>
        <end position="328"/>
    </location>
</feature>
<dbReference type="Proteomes" id="UP000235914">
    <property type="component" value="Unassembled WGS sequence"/>
</dbReference>
<sequence>MLLVRNYGLDVLRILLCLTVVVFHYGGEWSCGGGVAVDGFFVLSGFLAVCSARGSAQGNIVEYYRKKCWRLLPVLLIAWAVGLAVLFVEGELASAWPGLRRLVLEPTRAMSQMTGIGSVWFLTCIMFFLALFPWLYRYYGKKIFLWILTASILFAVFRSGMCPLAELYFQVSFRLWQFLLGMWCASWNMERIRISWRWFWIGTGAAWLLASSFVGNREIGFLLNNLLPKYIISSGVFALFISSLWSVRLPSLSKKLLKWLGIGAGMTYALFLFHQPVRILVSWGMKRGFRMLREHAGMDWQEDAFPVLLCGMSLCASLLVSYFVYQYVEVRWVGKRLRKESLARNGVLEGAGKMARIKYSGKDE</sequence>
<dbReference type="GO" id="GO:0009103">
    <property type="term" value="P:lipopolysaccharide biosynthetic process"/>
    <property type="evidence" value="ECO:0007669"/>
    <property type="project" value="TreeGrafter"/>
</dbReference>
<dbReference type="RefSeq" id="WP_102735422.1">
    <property type="nucleotide sequence ID" value="NZ_PJKN01000002.1"/>
</dbReference>
<evidence type="ECO:0000313" key="3">
    <source>
        <dbReference type="EMBL" id="PNC56772.1"/>
    </source>
</evidence>
<feature type="domain" description="Acyltransferase 3" evidence="2">
    <location>
        <begin position="6"/>
        <end position="316"/>
    </location>
</feature>
<dbReference type="EMBL" id="PJKN01000002">
    <property type="protein sequence ID" value="PNC56772.1"/>
    <property type="molecule type" value="Genomic_DNA"/>
</dbReference>
<comment type="caution">
    <text evidence="3">The sequence shown here is derived from an EMBL/GenBank/DDBJ whole genome shotgun (WGS) entry which is preliminary data.</text>
</comment>
<feature type="transmembrane region" description="Helical" evidence="1">
    <location>
        <begin position="32"/>
        <end position="50"/>
    </location>
</feature>
<reference evidence="3 4" key="1">
    <citation type="journal article" date="2017" name="BMC Genomics">
        <title>Genome sequencing of 39 Akkermansia muciniphila isolates reveals its population structure, genomic and functional diverisity, and global distribution in mammalian gut microbiotas.</title>
        <authorList>
            <person name="Guo X."/>
            <person name="Li S."/>
            <person name="Zhang J."/>
            <person name="Wu F."/>
            <person name="Li X."/>
            <person name="Wu D."/>
            <person name="Zhang M."/>
            <person name="Ou Z."/>
            <person name="Jie Z."/>
            <person name="Yan Q."/>
            <person name="Li P."/>
            <person name="Yi J."/>
            <person name="Peng Y."/>
        </authorList>
    </citation>
    <scope>NUCLEOTIDE SEQUENCE [LARGE SCALE GENOMIC DNA]</scope>
    <source>
        <strain evidence="3 4">GP43</strain>
    </source>
</reference>
<feature type="transmembrane region" description="Helical" evidence="1">
    <location>
        <begin position="7"/>
        <end position="26"/>
    </location>
</feature>
<feature type="transmembrane region" description="Helical" evidence="1">
    <location>
        <begin position="143"/>
        <end position="161"/>
    </location>
</feature>
<name>A0AAP8NLT8_9BACT</name>
<feature type="transmembrane region" description="Helical" evidence="1">
    <location>
        <begin position="71"/>
        <end position="96"/>
    </location>
</feature>
<feature type="transmembrane region" description="Helical" evidence="1">
    <location>
        <begin position="116"/>
        <end position="136"/>
    </location>
</feature>
<dbReference type="AlphaFoldDB" id="A0AAP8NLT8"/>
<dbReference type="InterPro" id="IPR050879">
    <property type="entry name" value="Acyltransferase_3"/>
</dbReference>
<evidence type="ECO:0000256" key="1">
    <source>
        <dbReference type="SAM" id="Phobius"/>
    </source>
</evidence>
<feature type="transmembrane region" description="Helical" evidence="1">
    <location>
        <begin position="167"/>
        <end position="186"/>
    </location>
</feature>
<evidence type="ECO:0000259" key="2">
    <source>
        <dbReference type="Pfam" id="PF01757"/>
    </source>
</evidence>
<dbReference type="Pfam" id="PF01757">
    <property type="entry name" value="Acyl_transf_3"/>
    <property type="match status" value="1"/>
</dbReference>
<dbReference type="PANTHER" id="PTHR23028">
    <property type="entry name" value="ACETYLTRANSFERASE"/>
    <property type="match status" value="1"/>
</dbReference>
<protein>
    <recommendedName>
        <fullName evidence="2">Acyltransferase 3 domain-containing protein</fullName>
    </recommendedName>
</protein>
<dbReference type="GO" id="GO:0016747">
    <property type="term" value="F:acyltransferase activity, transferring groups other than amino-acyl groups"/>
    <property type="evidence" value="ECO:0007669"/>
    <property type="project" value="InterPro"/>
</dbReference>
<keyword evidence="1" id="KW-0812">Transmembrane</keyword>
<proteinExistence type="predicted"/>
<feature type="transmembrane region" description="Helical" evidence="1">
    <location>
        <begin position="259"/>
        <end position="284"/>
    </location>
</feature>
<feature type="transmembrane region" description="Helical" evidence="1">
    <location>
        <begin position="227"/>
        <end position="247"/>
    </location>
</feature>
<dbReference type="InterPro" id="IPR002656">
    <property type="entry name" value="Acyl_transf_3_dom"/>
</dbReference>
<dbReference type="GO" id="GO:0016020">
    <property type="term" value="C:membrane"/>
    <property type="evidence" value="ECO:0007669"/>
    <property type="project" value="TreeGrafter"/>
</dbReference>
<organism evidence="3 4">
    <name type="scientific">Akkermansia muciniphila</name>
    <dbReference type="NCBI Taxonomy" id="239935"/>
    <lineage>
        <taxon>Bacteria</taxon>
        <taxon>Pseudomonadati</taxon>
        <taxon>Verrucomicrobiota</taxon>
        <taxon>Verrucomicrobiia</taxon>
        <taxon>Verrucomicrobiales</taxon>
        <taxon>Akkermansiaceae</taxon>
        <taxon>Akkermansia</taxon>
    </lineage>
</organism>
<evidence type="ECO:0000313" key="4">
    <source>
        <dbReference type="Proteomes" id="UP000235914"/>
    </source>
</evidence>
<keyword evidence="1" id="KW-1133">Transmembrane helix</keyword>